<dbReference type="PATRIC" id="fig|1265738.3.peg.7291"/>
<dbReference type="OrthoDB" id="290518at2"/>
<proteinExistence type="predicted"/>
<sequence length="85" mass="9320">MAYKGKKLSYQVRCKTNSNSLAFHLVEGPAGMKVSDTGLMTWVPQRGAVEGFEPVVIGIKGDDFNETFHSFDIAVISKLTVKGRN</sequence>
<evidence type="ECO:0000313" key="2">
    <source>
        <dbReference type="Proteomes" id="UP000011991"/>
    </source>
</evidence>
<dbReference type="RefSeq" id="WP_008708356.1">
    <property type="nucleotide sequence ID" value="NZ_ANOG01001042.1"/>
</dbReference>
<dbReference type="AlphaFoldDB" id="M5RKA6"/>
<comment type="caution">
    <text evidence="1">The sequence shown here is derived from an EMBL/GenBank/DDBJ whole genome shotgun (WGS) entry which is preliminary data.</text>
</comment>
<evidence type="ECO:0000313" key="1">
    <source>
        <dbReference type="EMBL" id="EMI15782.1"/>
    </source>
</evidence>
<organism evidence="1 2">
    <name type="scientific">Rhodopirellula maiorica SM1</name>
    <dbReference type="NCBI Taxonomy" id="1265738"/>
    <lineage>
        <taxon>Bacteria</taxon>
        <taxon>Pseudomonadati</taxon>
        <taxon>Planctomycetota</taxon>
        <taxon>Planctomycetia</taxon>
        <taxon>Pirellulales</taxon>
        <taxon>Pirellulaceae</taxon>
        <taxon>Novipirellula</taxon>
    </lineage>
</organism>
<reference evidence="1 2" key="1">
    <citation type="journal article" date="2013" name="Mar. Genomics">
        <title>Expression of sulfatases in Rhodopirellula baltica and the diversity of sulfatases in the genus Rhodopirellula.</title>
        <authorList>
            <person name="Wegner C.E."/>
            <person name="Richter-Heitmann T."/>
            <person name="Klindworth A."/>
            <person name="Klockow C."/>
            <person name="Richter M."/>
            <person name="Achstetter T."/>
            <person name="Glockner F.O."/>
            <person name="Harder J."/>
        </authorList>
    </citation>
    <scope>NUCLEOTIDE SEQUENCE [LARGE SCALE GENOMIC DNA]</scope>
    <source>
        <strain evidence="1 2">SM1</strain>
    </source>
</reference>
<dbReference type="EMBL" id="ANOG01001042">
    <property type="protein sequence ID" value="EMI15782.1"/>
    <property type="molecule type" value="Genomic_DNA"/>
</dbReference>
<gene>
    <name evidence="1" type="ORF">RMSM_07309</name>
</gene>
<accession>M5RKA6</accession>
<name>M5RKA6_9BACT</name>
<protein>
    <submittedName>
        <fullName evidence="1">Uncharacterized protein</fullName>
    </submittedName>
</protein>
<dbReference type="Proteomes" id="UP000011991">
    <property type="component" value="Unassembled WGS sequence"/>
</dbReference>
<keyword evidence="2" id="KW-1185">Reference proteome</keyword>